<keyword evidence="7 12" id="KW-0812">Transmembrane</keyword>
<feature type="transmembrane region" description="Helical" evidence="12">
    <location>
        <begin position="240"/>
        <end position="257"/>
    </location>
</feature>
<dbReference type="PANTHER" id="PTHR43711:SF26">
    <property type="entry name" value="SENSOR HISTIDINE KINASE RCSC"/>
    <property type="match status" value="1"/>
</dbReference>
<protein>
    <recommendedName>
        <fullName evidence="4">histidine kinase</fullName>
        <ecNumber evidence="4">2.7.13.3</ecNumber>
    </recommendedName>
</protein>
<dbReference type="EC" id="2.7.13.3" evidence="4"/>
<evidence type="ECO:0000256" key="2">
    <source>
        <dbReference type="ARBA" id="ARBA00004141"/>
    </source>
</evidence>
<dbReference type="SUPFAM" id="SSF47384">
    <property type="entry name" value="Homodimeric domain of signal transducing histidine kinase"/>
    <property type="match status" value="1"/>
</dbReference>
<organism evidence="14 15">
    <name type="scientific">Kaistella chaponensis</name>
    <dbReference type="NCBI Taxonomy" id="713588"/>
    <lineage>
        <taxon>Bacteria</taxon>
        <taxon>Pseudomonadati</taxon>
        <taxon>Bacteroidota</taxon>
        <taxon>Flavobacteriia</taxon>
        <taxon>Flavobacteriales</taxon>
        <taxon>Weeksellaceae</taxon>
        <taxon>Chryseobacterium group</taxon>
        <taxon>Kaistella</taxon>
    </lineage>
</organism>
<evidence type="ECO:0000256" key="11">
    <source>
        <dbReference type="ARBA" id="ARBA00023136"/>
    </source>
</evidence>
<evidence type="ECO:0000256" key="5">
    <source>
        <dbReference type="ARBA" id="ARBA00022553"/>
    </source>
</evidence>
<evidence type="ECO:0000256" key="3">
    <source>
        <dbReference type="ARBA" id="ARBA00006434"/>
    </source>
</evidence>
<keyword evidence="15" id="KW-1185">Reference proteome</keyword>
<dbReference type="Proteomes" id="UP000185839">
    <property type="component" value="Unassembled WGS sequence"/>
</dbReference>
<evidence type="ECO:0000259" key="13">
    <source>
        <dbReference type="PROSITE" id="PS50109"/>
    </source>
</evidence>
<dbReference type="InterPro" id="IPR036890">
    <property type="entry name" value="HATPase_C_sf"/>
</dbReference>
<keyword evidence="10" id="KW-0902">Two-component regulatory system</keyword>
<gene>
    <name evidence="14" type="ORF">SAMN05421789_11180</name>
</gene>
<sequence length="896" mass="102064">MNSYLLFALVILYLGILFFIAYFAEKKRSSFWVNNPYVYSLSLAVYCSAWTYYGSIGVAANQGLEYMAIYVGPIIIIPSWIYLNSKIIRISRVNKISSIADFIGLRYGNSRSLSAIIALVCILAIIPYIALQIKSISETFHLITETENSTSILFDSSTYVVIIIALFSSYYGTKYVDASEKRLGIISAVAAESFFKLIFFVILGLFVVYGVFNGFEDIYRQAEKLPDFAAKNSFNGLEGSFNWFLMLMLSMSAIFLLPRQFHTAIIENRKEKHIKTAIWLFPLYLLIFNFFVFPIAWGGKILFFGQDVNPELYSILIPQKFGNIFISTLVFFGGLSACISMIIISSISLSIMLSNNIIIPYGWLDKFKSENDTDNTKSIVNIRKVSIFLLIISGFIFYKYLLLGKSLFSIGLVSFVLIAQLGPSFFGAIFWRRGTYAGSVSGIIVGVLLCFLGLILPSFSENFVQSEFYQSEFFSFFKIPYLSPITQIFFWSMLVNSALFILISANTVSNYRERNYAELYVDIDDYIQNHENAYIWKGTANVSDIQKILGRFLGQKKTEQALKIFNLKYNITDESDTADSRFIKFSENLLSGRIGTASAKILIEGVTKEDKISLPEVLQILEESKENISINKQLSEQSSQLLKLSGDLQVANINLIEKDQQKDEFLDSVAHELRTPLTAIRATSEILLDDEDMPAELKKDFLKNIISESDRLNEIINDILYLDKLETGTISLHISENNIIETFKKSLKPLLHLFDQRHLHHSEVHLLENEIYRFDEQRMIQVFQNILGNALKFTNEQGMIQTKFQEKDDQLKISIFNTGKTIPEEDLEFIFDKFYQSKNQNLRKPIGSGLGLAICKKIMIAQNGNIEVKNKEIGVSFEIYLPKENESVPNADDQNM</sequence>
<dbReference type="PRINTS" id="PR00344">
    <property type="entry name" value="BCTRLSENSOR"/>
</dbReference>
<dbReference type="GO" id="GO:0022857">
    <property type="term" value="F:transmembrane transporter activity"/>
    <property type="evidence" value="ECO:0007669"/>
    <property type="project" value="InterPro"/>
</dbReference>
<dbReference type="InterPro" id="IPR005467">
    <property type="entry name" value="His_kinase_dom"/>
</dbReference>
<evidence type="ECO:0000256" key="10">
    <source>
        <dbReference type="ARBA" id="ARBA00023012"/>
    </source>
</evidence>
<evidence type="ECO:0000256" key="9">
    <source>
        <dbReference type="ARBA" id="ARBA00022989"/>
    </source>
</evidence>
<dbReference type="PROSITE" id="PS50109">
    <property type="entry name" value="HIS_KIN"/>
    <property type="match status" value="1"/>
</dbReference>
<dbReference type="SMART" id="SM00387">
    <property type="entry name" value="HATPase_c"/>
    <property type="match status" value="1"/>
</dbReference>
<evidence type="ECO:0000256" key="1">
    <source>
        <dbReference type="ARBA" id="ARBA00000085"/>
    </source>
</evidence>
<proteinExistence type="inferred from homology"/>
<comment type="catalytic activity">
    <reaction evidence="1">
        <text>ATP + protein L-histidine = ADP + protein N-phospho-L-histidine.</text>
        <dbReference type="EC" id="2.7.13.3"/>
    </reaction>
</comment>
<feature type="transmembrane region" description="Helical" evidence="12">
    <location>
        <begin position="66"/>
        <end position="83"/>
    </location>
</feature>
<evidence type="ECO:0000256" key="12">
    <source>
        <dbReference type="SAM" id="Phobius"/>
    </source>
</evidence>
<keyword evidence="8" id="KW-0418">Kinase</keyword>
<feature type="transmembrane region" description="Helical" evidence="12">
    <location>
        <begin position="113"/>
        <end position="131"/>
    </location>
</feature>
<dbReference type="GO" id="GO:0000155">
    <property type="term" value="F:phosphorelay sensor kinase activity"/>
    <property type="evidence" value="ECO:0007669"/>
    <property type="project" value="InterPro"/>
</dbReference>
<dbReference type="FunFam" id="1.10.287.130:FF:000001">
    <property type="entry name" value="Two-component sensor histidine kinase"/>
    <property type="match status" value="1"/>
</dbReference>
<feature type="transmembrane region" description="Helical" evidence="12">
    <location>
        <begin position="438"/>
        <end position="459"/>
    </location>
</feature>
<dbReference type="Gene3D" id="3.30.565.10">
    <property type="entry name" value="Histidine kinase-like ATPase, C-terminal domain"/>
    <property type="match status" value="1"/>
</dbReference>
<keyword evidence="9 12" id="KW-1133">Transmembrane helix</keyword>
<comment type="similarity">
    <text evidence="3">Belongs to the sodium:solute symporter (SSF) (TC 2.A.21) family.</text>
</comment>
<dbReference type="InterPro" id="IPR001734">
    <property type="entry name" value="Na/solute_symporter"/>
</dbReference>
<dbReference type="InterPro" id="IPR036097">
    <property type="entry name" value="HisK_dim/P_sf"/>
</dbReference>
<feature type="transmembrane region" description="Helical" evidence="12">
    <location>
        <begin position="6"/>
        <end position="24"/>
    </location>
</feature>
<evidence type="ECO:0000256" key="4">
    <source>
        <dbReference type="ARBA" id="ARBA00012438"/>
    </source>
</evidence>
<name>A0A1N7N2H6_9FLAO</name>
<evidence type="ECO:0000256" key="8">
    <source>
        <dbReference type="ARBA" id="ARBA00022777"/>
    </source>
</evidence>
<dbReference type="InterPro" id="IPR004358">
    <property type="entry name" value="Sig_transdc_His_kin-like_C"/>
</dbReference>
<feature type="transmembrane region" description="Helical" evidence="12">
    <location>
        <begin position="324"/>
        <end position="344"/>
    </location>
</feature>
<dbReference type="SMART" id="SM00388">
    <property type="entry name" value="HisKA"/>
    <property type="match status" value="1"/>
</dbReference>
<feature type="transmembrane region" description="Helical" evidence="12">
    <location>
        <begin position="194"/>
        <end position="212"/>
    </location>
</feature>
<comment type="subcellular location">
    <subcellularLocation>
        <location evidence="2">Membrane</location>
        <topology evidence="2">Multi-pass membrane protein</topology>
    </subcellularLocation>
</comment>
<dbReference type="InterPro" id="IPR038377">
    <property type="entry name" value="Na/Glc_symporter_sf"/>
</dbReference>
<feature type="transmembrane region" description="Helical" evidence="12">
    <location>
        <begin position="36"/>
        <end position="54"/>
    </location>
</feature>
<dbReference type="InterPro" id="IPR003594">
    <property type="entry name" value="HATPase_dom"/>
</dbReference>
<dbReference type="InterPro" id="IPR003661">
    <property type="entry name" value="HisK_dim/P_dom"/>
</dbReference>
<dbReference type="SUPFAM" id="SSF55874">
    <property type="entry name" value="ATPase domain of HSP90 chaperone/DNA topoisomerase II/histidine kinase"/>
    <property type="match status" value="1"/>
</dbReference>
<evidence type="ECO:0000313" key="15">
    <source>
        <dbReference type="Proteomes" id="UP000185839"/>
    </source>
</evidence>
<dbReference type="Gene3D" id="1.20.1730.10">
    <property type="entry name" value="Sodium/glucose cotransporter"/>
    <property type="match status" value="1"/>
</dbReference>
<evidence type="ECO:0000256" key="7">
    <source>
        <dbReference type="ARBA" id="ARBA00022692"/>
    </source>
</evidence>
<dbReference type="Pfam" id="PF00512">
    <property type="entry name" value="HisKA"/>
    <property type="match status" value="1"/>
</dbReference>
<reference evidence="15" key="1">
    <citation type="submission" date="2017-01" db="EMBL/GenBank/DDBJ databases">
        <authorList>
            <person name="Varghese N."/>
            <person name="Submissions S."/>
        </authorList>
    </citation>
    <scope>NUCLEOTIDE SEQUENCE [LARGE SCALE GENOMIC DNA]</scope>
    <source>
        <strain evidence="15">DSM 23145</strain>
    </source>
</reference>
<dbReference type="RefSeq" id="WP_076387680.1">
    <property type="nucleotide sequence ID" value="NZ_FTOI01000011.1"/>
</dbReference>
<evidence type="ECO:0000256" key="6">
    <source>
        <dbReference type="ARBA" id="ARBA00022679"/>
    </source>
</evidence>
<keyword evidence="5" id="KW-0597">Phosphoprotein</keyword>
<dbReference type="Gene3D" id="1.10.287.130">
    <property type="match status" value="1"/>
</dbReference>
<dbReference type="AlphaFoldDB" id="A0A1N7N2H6"/>
<dbReference type="CDD" id="cd10322">
    <property type="entry name" value="SLC5sbd"/>
    <property type="match status" value="1"/>
</dbReference>
<accession>A0A1N7N2H6</accession>
<evidence type="ECO:0000313" key="14">
    <source>
        <dbReference type="EMBL" id="SIS92577.1"/>
    </source>
</evidence>
<dbReference type="CDD" id="cd00082">
    <property type="entry name" value="HisKA"/>
    <property type="match status" value="1"/>
</dbReference>
<dbReference type="PANTHER" id="PTHR43711">
    <property type="entry name" value="TWO-COMPONENT HISTIDINE KINASE"/>
    <property type="match status" value="1"/>
</dbReference>
<keyword evidence="6" id="KW-0808">Transferase</keyword>
<dbReference type="PROSITE" id="PS50283">
    <property type="entry name" value="NA_SOLUT_SYMP_3"/>
    <property type="match status" value="1"/>
</dbReference>
<dbReference type="EMBL" id="FTOI01000011">
    <property type="protein sequence ID" value="SIS92577.1"/>
    <property type="molecule type" value="Genomic_DNA"/>
</dbReference>
<feature type="transmembrane region" description="Helical" evidence="12">
    <location>
        <begin position="151"/>
        <end position="173"/>
    </location>
</feature>
<feature type="transmembrane region" description="Helical" evidence="12">
    <location>
        <begin position="278"/>
        <end position="304"/>
    </location>
</feature>
<feature type="transmembrane region" description="Helical" evidence="12">
    <location>
        <begin position="407"/>
        <end position="431"/>
    </location>
</feature>
<dbReference type="STRING" id="713588.SAMN05421789_11180"/>
<feature type="transmembrane region" description="Helical" evidence="12">
    <location>
        <begin position="479"/>
        <end position="505"/>
    </location>
</feature>
<dbReference type="Pfam" id="PF02518">
    <property type="entry name" value="HATPase_c"/>
    <property type="match status" value="1"/>
</dbReference>
<keyword evidence="11 12" id="KW-0472">Membrane</keyword>
<feature type="domain" description="Histidine kinase" evidence="13">
    <location>
        <begin position="668"/>
        <end position="885"/>
    </location>
</feature>
<dbReference type="InterPro" id="IPR050736">
    <property type="entry name" value="Sensor_HK_Regulatory"/>
</dbReference>
<dbReference type="GO" id="GO:0016020">
    <property type="term" value="C:membrane"/>
    <property type="evidence" value="ECO:0007669"/>
    <property type="project" value="UniProtKB-SubCell"/>
</dbReference>
<feature type="transmembrane region" description="Helical" evidence="12">
    <location>
        <begin position="385"/>
        <end position="401"/>
    </location>
</feature>